<feature type="transmembrane region" description="Helical" evidence="9">
    <location>
        <begin position="292"/>
        <end position="316"/>
    </location>
</feature>
<keyword evidence="5 9" id="KW-0812">Transmembrane</keyword>
<dbReference type="GO" id="GO:0055085">
    <property type="term" value="P:transmembrane transport"/>
    <property type="evidence" value="ECO:0007669"/>
    <property type="project" value="TreeGrafter"/>
</dbReference>
<name>A0A239JML2_9BURK</name>
<keyword evidence="3" id="KW-0813">Transport</keyword>
<keyword evidence="6 9" id="KW-1133">Transmembrane helix</keyword>
<dbReference type="GO" id="GO:0005886">
    <property type="term" value="C:plasma membrane"/>
    <property type="evidence" value="ECO:0007669"/>
    <property type="project" value="UniProtKB-SubCell"/>
</dbReference>
<dbReference type="RefSeq" id="WP_176442523.1">
    <property type="nucleotide sequence ID" value="NZ_FZOT01000013.1"/>
</dbReference>
<evidence type="ECO:0000256" key="9">
    <source>
        <dbReference type="SAM" id="Phobius"/>
    </source>
</evidence>
<evidence type="ECO:0000256" key="4">
    <source>
        <dbReference type="ARBA" id="ARBA00022475"/>
    </source>
</evidence>
<evidence type="ECO:0000313" key="10">
    <source>
        <dbReference type="EMBL" id="SNT07087.1"/>
    </source>
</evidence>
<feature type="transmembrane region" description="Helical" evidence="9">
    <location>
        <begin position="33"/>
        <end position="50"/>
    </location>
</feature>
<keyword evidence="11" id="KW-1185">Reference proteome</keyword>
<organism evidence="10 11">
    <name type="scientific">Noviherbaspirillum humi</name>
    <dbReference type="NCBI Taxonomy" id="1688639"/>
    <lineage>
        <taxon>Bacteria</taxon>
        <taxon>Pseudomonadati</taxon>
        <taxon>Pseudomonadota</taxon>
        <taxon>Betaproteobacteria</taxon>
        <taxon>Burkholderiales</taxon>
        <taxon>Oxalobacteraceae</taxon>
        <taxon>Noviherbaspirillum</taxon>
    </lineage>
</organism>
<keyword evidence="7 9" id="KW-0472">Membrane</keyword>
<gene>
    <name evidence="10" type="ORF">SAMN06265795_11316</name>
</gene>
<feature type="transmembrane region" description="Helical" evidence="9">
    <location>
        <begin position="198"/>
        <end position="219"/>
    </location>
</feature>
<feature type="transmembrane region" description="Helical" evidence="9">
    <location>
        <begin position="7"/>
        <end position="27"/>
    </location>
</feature>
<accession>A0A239JML2</accession>
<feature type="region of interest" description="Disordered" evidence="8">
    <location>
        <begin position="337"/>
        <end position="389"/>
    </location>
</feature>
<dbReference type="EMBL" id="FZOT01000013">
    <property type="protein sequence ID" value="SNT07087.1"/>
    <property type="molecule type" value="Genomic_DNA"/>
</dbReference>
<feature type="compositionally biased region" description="Basic and acidic residues" evidence="8">
    <location>
        <begin position="338"/>
        <end position="358"/>
    </location>
</feature>
<dbReference type="Proteomes" id="UP000198284">
    <property type="component" value="Unassembled WGS sequence"/>
</dbReference>
<dbReference type="PANTHER" id="PTHR21716:SF53">
    <property type="entry name" value="PERMEASE PERM-RELATED"/>
    <property type="match status" value="1"/>
</dbReference>
<evidence type="ECO:0000256" key="6">
    <source>
        <dbReference type="ARBA" id="ARBA00022989"/>
    </source>
</evidence>
<dbReference type="InterPro" id="IPR002549">
    <property type="entry name" value="AI-2E-like"/>
</dbReference>
<comment type="subcellular location">
    <subcellularLocation>
        <location evidence="1">Cell membrane</location>
        <topology evidence="1">Multi-pass membrane protein</topology>
    </subcellularLocation>
</comment>
<sequence length="389" mass="42197">MRRLKVELSLTSMVAMVLVLAAVWLMIKLLPALLLLVAALFLAGALSPVVEWLEGRGLRRHVAIGLVFGGLLLVAAAGLATTLPEFFDQARGLIDQEPAIRKKLIDFLSAYPMTASLADELHNLRYEELLRGSGKNLFALSLRIVEISVYAIAAIFLALYVMLDRDRLRGALFAIVPRERHVRLAHILLKLQTIVGGYIRGQIATCILMGVFMFVLLRLCGVPNALALSVFGALADLLPLVGIFLTMGPAVLAALAVSTTIGIVVFVLMLIYEEVESRVLIPLVYGRALRLPSSVVLFALFAGATLYGVVGALLALPVAATVLMLVDELQVELPGEAKAPEDLRAERETEQAEREYQRRTTSMPAKQAAGVAVRISEQREESSPPAGEK</sequence>
<dbReference type="PANTHER" id="PTHR21716">
    <property type="entry name" value="TRANSMEMBRANE PROTEIN"/>
    <property type="match status" value="1"/>
</dbReference>
<evidence type="ECO:0000256" key="5">
    <source>
        <dbReference type="ARBA" id="ARBA00022692"/>
    </source>
</evidence>
<dbReference type="Pfam" id="PF01594">
    <property type="entry name" value="AI-2E_transport"/>
    <property type="match status" value="1"/>
</dbReference>
<protein>
    <submittedName>
        <fullName evidence="10">Predicted PurR-regulated permease PerM</fullName>
    </submittedName>
</protein>
<proteinExistence type="inferred from homology"/>
<evidence type="ECO:0000256" key="3">
    <source>
        <dbReference type="ARBA" id="ARBA00022448"/>
    </source>
</evidence>
<evidence type="ECO:0000256" key="2">
    <source>
        <dbReference type="ARBA" id="ARBA00009773"/>
    </source>
</evidence>
<comment type="similarity">
    <text evidence="2">Belongs to the autoinducer-2 exporter (AI-2E) (TC 2.A.86) family.</text>
</comment>
<keyword evidence="4" id="KW-1003">Cell membrane</keyword>
<feature type="compositionally biased region" description="Basic and acidic residues" evidence="8">
    <location>
        <begin position="376"/>
        <end position="389"/>
    </location>
</feature>
<feature type="transmembrane region" description="Helical" evidence="9">
    <location>
        <begin position="252"/>
        <end position="272"/>
    </location>
</feature>
<evidence type="ECO:0000256" key="1">
    <source>
        <dbReference type="ARBA" id="ARBA00004651"/>
    </source>
</evidence>
<evidence type="ECO:0000256" key="7">
    <source>
        <dbReference type="ARBA" id="ARBA00023136"/>
    </source>
</evidence>
<evidence type="ECO:0000256" key="8">
    <source>
        <dbReference type="SAM" id="MobiDB-lite"/>
    </source>
</evidence>
<dbReference type="AlphaFoldDB" id="A0A239JML2"/>
<evidence type="ECO:0000313" key="11">
    <source>
        <dbReference type="Proteomes" id="UP000198284"/>
    </source>
</evidence>
<feature type="transmembrane region" description="Helical" evidence="9">
    <location>
        <begin position="62"/>
        <end position="83"/>
    </location>
</feature>
<feature type="transmembrane region" description="Helical" evidence="9">
    <location>
        <begin position="137"/>
        <end position="163"/>
    </location>
</feature>
<reference evidence="10 11" key="1">
    <citation type="submission" date="2017-06" db="EMBL/GenBank/DDBJ databases">
        <authorList>
            <person name="Kim H.J."/>
            <person name="Triplett B.A."/>
        </authorList>
    </citation>
    <scope>NUCLEOTIDE SEQUENCE [LARGE SCALE GENOMIC DNA]</scope>
    <source>
        <strain evidence="10 11">U15</strain>
    </source>
</reference>